<feature type="region of interest" description="Disordered" evidence="1">
    <location>
        <begin position="635"/>
        <end position="680"/>
    </location>
</feature>
<feature type="compositionally biased region" description="Polar residues" evidence="1">
    <location>
        <begin position="552"/>
        <end position="562"/>
    </location>
</feature>
<dbReference type="OrthoDB" id="3244603at2759"/>
<feature type="compositionally biased region" description="Polar residues" evidence="1">
    <location>
        <begin position="415"/>
        <end position="424"/>
    </location>
</feature>
<accession>A0A9W4UHA6</accession>
<evidence type="ECO:0000313" key="2">
    <source>
        <dbReference type="EMBL" id="CAI6336518.1"/>
    </source>
</evidence>
<feature type="compositionally biased region" description="Basic and acidic residues" evidence="1">
    <location>
        <begin position="647"/>
        <end position="656"/>
    </location>
</feature>
<evidence type="ECO:0008006" key="4">
    <source>
        <dbReference type="Google" id="ProtNLM"/>
    </source>
</evidence>
<feature type="region of interest" description="Disordered" evidence="1">
    <location>
        <begin position="514"/>
        <end position="601"/>
    </location>
</feature>
<feature type="region of interest" description="Disordered" evidence="1">
    <location>
        <begin position="383"/>
        <end position="440"/>
    </location>
</feature>
<dbReference type="Gene3D" id="2.30.280.10">
    <property type="entry name" value="SRA-YDG"/>
    <property type="match status" value="1"/>
</dbReference>
<sequence length="680" mass="75676">MSFSHDSNVVLSSTHPSDVWTSSQGVSTNDLSRARLRRMSVWIRDDLDPIVARDGPESLLSDDVLSLHDFFRSLQTSTKITALDLRSTGIHKAILEITGIATRWPGRLCDDCDNIIEIWSAKFGKLENLHPFLYGRGGCLEGIASGGELSKKALLTRWKHDCPDKIAPGVSHRIGDLGFRAGSWWINPLFAWHAGIMDFDTIEGGVCYDKDNAYALFLKDSGELEAPTETHFTYRCEHVDGGTFRLTAATARTRNPIRVLRSHILNSIWGPKAGVRYEGLYHVIGWSIHKKKAIDNAQQENLSKNLLYDIHFERVDSTPMEEVLRVPTSFQVDEFSEYKRLRTTHRETQRIRNAHPDPEQRNFQYTATKVAPQIAASVRTANSGFGSSYSRTPIQQSWDNSRITTMQRSPMPGGSITSSANASKGPSIHAAPSSSTGHGDAIRALSRSDFATEPRRDYQQATAKTLTSLASSIYTMQSHESNLREVTPWMDYDPQFALPLSEAAPPIRHVRRVAVQPAAKSSQSPPSSKGTTSPGIKSKAKSGSSIKDKIRPSNTAHTTTHLDGSEDLMDDDGIFDIEQSPRADTMSPRYPRSTGQSGGRTISSFIAVSPSKYHQPMSRLKTFFRERRDAISPIVSPIDFRSPPNDDTIHQHRPSLEEPSEVMVDFKDPFTLPSDGQEEE</sequence>
<feature type="compositionally biased region" description="Acidic residues" evidence="1">
    <location>
        <begin position="565"/>
        <end position="575"/>
    </location>
</feature>
<dbReference type="EMBL" id="CAOQHR010000006">
    <property type="protein sequence ID" value="CAI6336518.1"/>
    <property type="molecule type" value="Genomic_DNA"/>
</dbReference>
<evidence type="ECO:0000256" key="1">
    <source>
        <dbReference type="SAM" id="MobiDB-lite"/>
    </source>
</evidence>
<dbReference type="Proteomes" id="UP001152607">
    <property type="component" value="Unassembled WGS sequence"/>
</dbReference>
<organism evidence="2 3">
    <name type="scientific">Periconia digitata</name>
    <dbReference type="NCBI Taxonomy" id="1303443"/>
    <lineage>
        <taxon>Eukaryota</taxon>
        <taxon>Fungi</taxon>
        <taxon>Dikarya</taxon>
        <taxon>Ascomycota</taxon>
        <taxon>Pezizomycotina</taxon>
        <taxon>Dothideomycetes</taxon>
        <taxon>Pleosporomycetidae</taxon>
        <taxon>Pleosporales</taxon>
        <taxon>Massarineae</taxon>
        <taxon>Periconiaceae</taxon>
        <taxon>Periconia</taxon>
    </lineage>
</organism>
<dbReference type="InterPro" id="IPR015947">
    <property type="entry name" value="PUA-like_sf"/>
</dbReference>
<keyword evidence="3" id="KW-1185">Reference proteome</keyword>
<feature type="compositionally biased region" description="Low complexity" evidence="1">
    <location>
        <begin position="516"/>
        <end position="545"/>
    </location>
</feature>
<gene>
    <name evidence="2" type="ORF">PDIGIT_LOCUS9621</name>
</gene>
<reference evidence="2" key="1">
    <citation type="submission" date="2023-01" db="EMBL/GenBank/DDBJ databases">
        <authorList>
            <person name="Van Ghelder C."/>
            <person name="Rancurel C."/>
        </authorList>
    </citation>
    <scope>NUCLEOTIDE SEQUENCE</scope>
    <source>
        <strain evidence="2">CNCM I-4278</strain>
    </source>
</reference>
<dbReference type="SUPFAM" id="SSF88697">
    <property type="entry name" value="PUA domain-like"/>
    <property type="match status" value="1"/>
</dbReference>
<dbReference type="AlphaFoldDB" id="A0A9W4UHA6"/>
<dbReference type="InterPro" id="IPR036987">
    <property type="entry name" value="SRA-YDG_sf"/>
</dbReference>
<feature type="compositionally biased region" description="Polar residues" evidence="1">
    <location>
        <begin position="383"/>
        <end position="408"/>
    </location>
</feature>
<evidence type="ECO:0000313" key="3">
    <source>
        <dbReference type="Proteomes" id="UP001152607"/>
    </source>
</evidence>
<feature type="region of interest" description="Disordered" evidence="1">
    <location>
        <begin position="1"/>
        <end position="25"/>
    </location>
</feature>
<name>A0A9W4UHA6_9PLEO</name>
<protein>
    <recommendedName>
        <fullName evidence="4">YDG domain-containing protein</fullName>
    </recommendedName>
</protein>
<proteinExistence type="predicted"/>
<comment type="caution">
    <text evidence="2">The sequence shown here is derived from an EMBL/GenBank/DDBJ whole genome shotgun (WGS) entry which is preliminary data.</text>
</comment>